<sequence length="535" mass="59594">MPVFPKRPKRAPNECGCGDGGPDFCWRSLLRWARIPQEQGHGGSDETLVSQSSMPGDPRRARCSPRPRAAAPRHSPWIAMGDSSSSSQLSAAVAPFAGYFFDPALHPSVPNQNVSANPEYLWNIADAIPQEPTYESSTLETQQYYQNDATTNYTQASTSASQNFTNQARPYASTSSAPDYRGDGHSPADAQNPSMTAHFPQYPPALASPHVLSVQSQPYQSQPALATRPEENLHMPSSGPSLARPSYYAPISPTSAQHTHDQGYLPQAQQHLPHNVSFHGQMLDEDPLPGSIASLEDRLQDMQVQKAGLEKTISHLTNYTRSDASQGDYESRVTLSKYRVAYDALIDVENSIRNKLQLMRRQNLVQTLPTNTHMPYYGIYNAAQRAQEYATYHVPSHPALQQGQQHEAPSPPTQSYSQGPGREQEHEWNHRPFSSLHAPPQPRMLAQLQSYHRPYPSQPHASGSHQAVLTTPTDTLIPSQRRFWYHYQAWMKSTGILSDLDNVSVNLWRLFVEVLRLGGYEKVGIESSALPRAIR</sequence>
<feature type="compositionally biased region" description="Basic residues" evidence="1">
    <location>
        <begin position="1"/>
        <end position="10"/>
    </location>
</feature>
<feature type="compositionally biased region" description="Polar residues" evidence="1">
    <location>
        <begin position="399"/>
        <end position="418"/>
    </location>
</feature>
<keyword evidence="3" id="KW-1185">Reference proteome</keyword>
<evidence type="ECO:0000313" key="3">
    <source>
        <dbReference type="Proteomes" id="UP000027195"/>
    </source>
</evidence>
<dbReference type="GO" id="GO:0003677">
    <property type="term" value="F:DNA binding"/>
    <property type="evidence" value="ECO:0007669"/>
    <property type="project" value="InterPro"/>
</dbReference>
<feature type="region of interest" description="Disordered" evidence="1">
    <location>
        <begin position="155"/>
        <end position="261"/>
    </location>
</feature>
<proteinExistence type="predicted"/>
<feature type="region of interest" description="Disordered" evidence="1">
    <location>
        <begin position="36"/>
        <end position="82"/>
    </location>
</feature>
<dbReference type="InterPro" id="IPR036431">
    <property type="entry name" value="ARID_dom_sf"/>
</dbReference>
<evidence type="ECO:0000313" key="2">
    <source>
        <dbReference type="EMBL" id="KDQ14333.1"/>
    </source>
</evidence>
<dbReference type="SUPFAM" id="SSF46774">
    <property type="entry name" value="ARID-like"/>
    <property type="match status" value="1"/>
</dbReference>
<dbReference type="EMBL" id="KL198038">
    <property type="protein sequence ID" value="KDQ14333.1"/>
    <property type="molecule type" value="Genomic_DNA"/>
</dbReference>
<feature type="compositionally biased region" description="Polar residues" evidence="1">
    <location>
        <begin position="213"/>
        <end position="224"/>
    </location>
</feature>
<dbReference type="InParanoid" id="A0A067MF20"/>
<feature type="region of interest" description="Disordered" evidence="1">
    <location>
        <begin position="1"/>
        <end position="21"/>
    </location>
</feature>
<dbReference type="Proteomes" id="UP000027195">
    <property type="component" value="Unassembled WGS sequence"/>
</dbReference>
<protein>
    <submittedName>
        <fullName evidence="2">Uncharacterized protein</fullName>
    </submittedName>
</protein>
<feature type="region of interest" description="Disordered" evidence="1">
    <location>
        <begin position="398"/>
        <end position="436"/>
    </location>
</feature>
<evidence type="ECO:0000256" key="1">
    <source>
        <dbReference type="SAM" id="MobiDB-lite"/>
    </source>
</evidence>
<feature type="compositionally biased region" description="Low complexity" evidence="1">
    <location>
        <begin position="64"/>
        <end position="73"/>
    </location>
</feature>
<dbReference type="OrthoDB" id="1938591at2759"/>
<organism evidence="2 3">
    <name type="scientific">Botryobasidium botryosum (strain FD-172 SS1)</name>
    <dbReference type="NCBI Taxonomy" id="930990"/>
    <lineage>
        <taxon>Eukaryota</taxon>
        <taxon>Fungi</taxon>
        <taxon>Dikarya</taxon>
        <taxon>Basidiomycota</taxon>
        <taxon>Agaricomycotina</taxon>
        <taxon>Agaricomycetes</taxon>
        <taxon>Cantharellales</taxon>
        <taxon>Botryobasidiaceae</taxon>
        <taxon>Botryobasidium</taxon>
    </lineage>
</organism>
<dbReference type="HOGENOM" id="CLU_508966_0_0_1"/>
<accession>A0A067MF20</accession>
<gene>
    <name evidence="2" type="ORF">BOTBODRAFT_44712</name>
</gene>
<feature type="compositionally biased region" description="Polar residues" evidence="1">
    <location>
        <begin position="155"/>
        <end position="177"/>
    </location>
</feature>
<name>A0A067MF20_BOTB1</name>
<reference evidence="3" key="1">
    <citation type="journal article" date="2014" name="Proc. Natl. Acad. Sci. U.S.A.">
        <title>Extensive sampling of basidiomycete genomes demonstrates inadequacy of the white-rot/brown-rot paradigm for wood decay fungi.</title>
        <authorList>
            <person name="Riley R."/>
            <person name="Salamov A.A."/>
            <person name="Brown D.W."/>
            <person name="Nagy L.G."/>
            <person name="Floudas D."/>
            <person name="Held B.W."/>
            <person name="Levasseur A."/>
            <person name="Lombard V."/>
            <person name="Morin E."/>
            <person name="Otillar R."/>
            <person name="Lindquist E.A."/>
            <person name="Sun H."/>
            <person name="LaButti K.M."/>
            <person name="Schmutz J."/>
            <person name="Jabbour D."/>
            <person name="Luo H."/>
            <person name="Baker S.E."/>
            <person name="Pisabarro A.G."/>
            <person name="Walton J.D."/>
            <person name="Blanchette R.A."/>
            <person name="Henrissat B."/>
            <person name="Martin F."/>
            <person name="Cullen D."/>
            <person name="Hibbett D.S."/>
            <person name="Grigoriev I.V."/>
        </authorList>
    </citation>
    <scope>NUCLEOTIDE SEQUENCE [LARGE SCALE GENOMIC DNA]</scope>
    <source>
        <strain evidence="3">FD-172 SS1</strain>
    </source>
</reference>
<dbReference type="AlphaFoldDB" id="A0A067MF20"/>